<dbReference type="Proteomes" id="UP000528608">
    <property type="component" value="Unassembled WGS sequence"/>
</dbReference>
<dbReference type="SUPFAM" id="SSF51905">
    <property type="entry name" value="FAD/NAD(P)-binding domain"/>
    <property type="match status" value="1"/>
</dbReference>
<evidence type="ECO:0000256" key="1">
    <source>
        <dbReference type="ARBA" id="ARBA00001974"/>
    </source>
</evidence>
<dbReference type="InterPro" id="IPR040125">
    <property type="entry name" value="Squalene_monox"/>
</dbReference>
<evidence type="ECO:0000256" key="3">
    <source>
        <dbReference type="ARBA" id="ARBA00008802"/>
    </source>
</evidence>
<evidence type="ECO:0000256" key="2">
    <source>
        <dbReference type="ARBA" id="ARBA00004370"/>
    </source>
</evidence>
<evidence type="ECO:0000259" key="9">
    <source>
        <dbReference type="Pfam" id="PF08491"/>
    </source>
</evidence>
<proteinExistence type="inferred from homology"/>
<sequence>MDVLVAGAGPAGCMTALAFARRGAEVLVVEPSPASTRRLAGEWLHPAGVAALHRAGIGTDNREFTANRGFQLHAGDGHPPLPCPYPDGTAVSMYHHVLAALLLRAARAAPGVVLRRGDRVVAVSADGLARTAREEIRAGLIVGADGRASTVRRLLRPGEPAPAPLSRIAGLLLHDARLPHDGYGHVFLGGPGPVLAYRVAPDTVRLCLDVPLPCPGPSGIRGYLKHGYAPALPDGLRPAFSEAVAVGRVQWAAAFFRKRSFYGRGCCALVGDAVGHGHPLAALGMTLALLDGECLARRSPDLTAYAAERTARAWPAERLGAALHRALTGNDPASLLLRRAAFGLWQHDTRQRGLVLGLLGMRDERRSAFCDVVAHVTARALTELARAGPCPSDGSVTLLHRLTELADWLVWLAGPTVGTPPPPRGRLRALAVMGP</sequence>
<comment type="caution">
    <text evidence="10">The sequence shown here is derived from an EMBL/GenBank/DDBJ whole genome shotgun (WGS) entry which is preliminary data.</text>
</comment>
<keyword evidence="10" id="KW-0503">Monooxygenase</keyword>
<dbReference type="EC" id="1.14.14.17" evidence="4"/>
<evidence type="ECO:0000313" key="10">
    <source>
        <dbReference type="EMBL" id="MBB5118967.1"/>
    </source>
</evidence>
<evidence type="ECO:0000256" key="6">
    <source>
        <dbReference type="ARBA" id="ARBA00022827"/>
    </source>
</evidence>
<comment type="subcellular location">
    <subcellularLocation>
        <location evidence="2">Membrane</location>
    </subcellularLocation>
</comment>
<comment type="cofactor">
    <cofactor evidence="1">
        <name>FAD</name>
        <dbReference type="ChEBI" id="CHEBI:57692"/>
    </cofactor>
</comment>
<keyword evidence="6" id="KW-0274">FAD</keyword>
<protein>
    <recommendedName>
        <fullName evidence="4">squalene monooxygenase</fullName>
        <ecNumber evidence="4">1.14.14.17</ecNumber>
    </recommendedName>
</protein>
<gene>
    <name evidence="10" type="ORF">FHS36_002400</name>
</gene>
<dbReference type="EMBL" id="JACHJF010000005">
    <property type="protein sequence ID" value="MBB5118967.1"/>
    <property type="molecule type" value="Genomic_DNA"/>
</dbReference>
<accession>A0A7W8F1Z0</accession>
<dbReference type="GO" id="GO:0050660">
    <property type="term" value="F:flavin adenine dinucleotide binding"/>
    <property type="evidence" value="ECO:0007669"/>
    <property type="project" value="InterPro"/>
</dbReference>
<keyword evidence="5" id="KW-0285">Flavoprotein</keyword>
<reference evidence="10 11" key="1">
    <citation type="submission" date="2020-08" db="EMBL/GenBank/DDBJ databases">
        <title>Genomic Encyclopedia of Type Strains, Phase III (KMG-III): the genomes of soil and plant-associated and newly described type strains.</title>
        <authorList>
            <person name="Whitman W."/>
        </authorList>
    </citation>
    <scope>NUCLEOTIDE SEQUENCE [LARGE SCALE GENOMIC DNA]</scope>
    <source>
        <strain evidence="10 11">CECT 3259</strain>
    </source>
</reference>
<dbReference type="Pfam" id="PF12831">
    <property type="entry name" value="FAD_oxidored"/>
    <property type="match status" value="1"/>
</dbReference>
<dbReference type="GO" id="GO:0016126">
    <property type="term" value="P:sterol biosynthetic process"/>
    <property type="evidence" value="ECO:0007669"/>
    <property type="project" value="InterPro"/>
</dbReference>
<name>A0A7W8F1Z0_STREU</name>
<comment type="similarity">
    <text evidence="3">Belongs to the squalene monooxygenase family.</text>
</comment>
<dbReference type="PANTHER" id="PTHR10835:SF0">
    <property type="entry name" value="SQUALENE MONOOXYGENASE"/>
    <property type="match status" value="1"/>
</dbReference>
<dbReference type="RefSeq" id="WP_170127618.1">
    <property type="nucleotide sequence ID" value="NZ_JACHJF010000005.1"/>
</dbReference>
<evidence type="ECO:0000313" key="11">
    <source>
        <dbReference type="Proteomes" id="UP000528608"/>
    </source>
</evidence>
<dbReference type="AlphaFoldDB" id="A0A7W8F1Z0"/>
<feature type="domain" description="Squalene epoxidase" evidence="9">
    <location>
        <begin position="138"/>
        <end position="298"/>
    </location>
</feature>
<keyword evidence="7 10" id="KW-0560">Oxidoreductase</keyword>
<organism evidence="10 11">
    <name type="scientific">Streptomyces eurocidicus</name>
    <name type="common">Streptoverticillium eurocidicus</name>
    <dbReference type="NCBI Taxonomy" id="66423"/>
    <lineage>
        <taxon>Bacteria</taxon>
        <taxon>Bacillati</taxon>
        <taxon>Actinomycetota</taxon>
        <taxon>Actinomycetes</taxon>
        <taxon>Kitasatosporales</taxon>
        <taxon>Streptomycetaceae</taxon>
        <taxon>Streptomyces</taxon>
    </lineage>
</organism>
<evidence type="ECO:0000256" key="5">
    <source>
        <dbReference type="ARBA" id="ARBA00022630"/>
    </source>
</evidence>
<evidence type="ECO:0000256" key="4">
    <source>
        <dbReference type="ARBA" id="ARBA00012312"/>
    </source>
</evidence>
<dbReference type="Gene3D" id="3.50.50.60">
    <property type="entry name" value="FAD/NAD(P)-binding domain"/>
    <property type="match status" value="2"/>
</dbReference>
<evidence type="ECO:0000256" key="8">
    <source>
        <dbReference type="ARBA" id="ARBA00023136"/>
    </source>
</evidence>
<dbReference type="GO" id="GO:0016020">
    <property type="term" value="C:membrane"/>
    <property type="evidence" value="ECO:0007669"/>
    <property type="project" value="UniProtKB-SubCell"/>
</dbReference>
<dbReference type="PANTHER" id="PTHR10835">
    <property type="entry name" value="SQUALENE MONOOXYGENASE"/>
    <property type="match status" value="1"/>
</dbReference>
<evidence type="ECO:0000256" key="7">
    <source>
        <dbReference type="ARBA" id="ARBA00023002"/>
    </source>
</evidence>
<dbReference type="Pfam" id="PF08491">
    <property type="entry name" value="SE"/>
    <property type="match status" value="1"/>
</dbReference>
<dbReference type="GO" id="GO:0004506">
    <property type="term" value="F:squalene monooxygenase activity"/>
    <property type="evidence" value="ECO:0007669"/>
    <property type="project" value="UniProtKB-EC"/>
</dbReference>
<dbReference type="PRINTS" id="PR00420">
    <property type="entry name" value="RNGMNOXGNASE"/>
</dbReference>
<dbReference type="InterPro" id="IPR036188">
    <property type="entry name" value="FAD/NAD-bd_sf"/>
</dbReference>
<dbReference type="InterPro" id="IPR013698">
    <property type="entry name" value="Squalene_epoxidase"/>
</dbReference>
<keyword evidence="8" id="KW-0472">Membrane</keyword>